<feature type="domain" description="N-acetyltransferase" evidence="3">
    <location>
        <begin position="5"/>
        <end position="151"/>
    </location>
</feature>
<name>A0A844G4C3_9BACT</name>
<dbReference type="InterPro" id="IPR050832">
    <property type="entry name" value="Bact_Acetyltransf"/>
</dbReference>
<evidence type="ECO:0000313" key="5">
    <source>
        <dbReference type="Proteomes" id="UP000435649"/>
    </source>
</evidence>
<sequence length="157" mass="18505">MDHAVIIREYMPDDKRRVMNLIRLNTPEYFAPEEEADLSEYLDRWRELYYVLETGGEIVGCGGINFADHHTTGKISWDIIHPAWQRKSLGTRLLQFRLEKLKSIAGIRRITVRTSQAAYRFYQKRGFVLNEIKKDYWADGLDLYGMEYKGNVLPSRE</sequence>
<evidence type="ECO:0000313" key="4">
    <source>
        <dbReference type="EMBL" id="MST97471.1"/>
    </source>
</evidence>
<dbReference type="CDD" id="cd04301">
    <property type="entry name" value="NAT_SF"/>
    <property type="match status" value="1"/>
</dbReference>
<evidence type="ECO:0000256" key="2">
    <source>
        <dbReference type="ARBA" id="ARBA00023315"/>
    </source>
</evidence>
<dbReference type="SUPFAM" id="SSF55729">
    <property type="entry name" value="Acyl-CoA N-acyltransferases (Nat)"/>
    <property type="match status" value="1"/>
</dbReference>
<accession>A0A844G4C3</accession>
<dbReference type="InterPro" id="IPR016181">
    <property type="entry name" value="Acyl_CoA_acyltransferase"/>
</dbReference>
<dbReference type="InterPro" id="IPR000182">
    <property type="entry name" value="GNAT_dom"/>
</dbReference>
<dbReference type="Gene3D" id="3.40.630.30">
    <property type="match status" value="1"/>
</dbReference>
<dbReference type="Proteomes" id="UP000435649">
    <property type="component" value="Unassembled WGS sequence"/>
</dbReference>
<dbReference type="RefSeq" id="WP_106055438.1">
    <property type="nucleotide sequence ID" value="NZ_VUNS01000010.1"/>
</dbReference>
<proteinExistence type="predicted"/>
<keyword evidence="1 4" id="KW-0808">Transferase</keyword>
<evidence type="ECO:0000259" key="3">
    <source>
        <dbReference type="PROSITE" id="PS51186"/>
    </source>
</evidence>
<dbReference type="PANTHER" id="PTHR43877">
    <property type="entry name" value="AMINOALKYLPHOSPHONATE N-ACETYLTRANSFERASE-RELATED-RELATED"/>
    <property type="match status" value="1"/>
</dbReference>
<keyword evidence="2" id="KW-0012">Acyltransferase</keyword>
<gene>
    <name evidence="4" type="ORF">FYJ85_10510</name>
</gene>
<reference evidence="4 5" key="1">
    <citation type="submission" date="2019-08" db="EMBL/GenBank/DDBJ databases">
        <title>In-depth cultivation of the pig gut microbiome towards novel bacterial diversity and tailored functional studies.</title>
        <authorList>
            <person name="Wylensek D."/>
            <person name="Hitch T.C.A."/>
            <person name="Clavel T."/>
        </authorList>
    </citation>
    <scope>NUCLEOTIDE SEQUENCE [LARGE SCALE GENOMIC DNA]</scope>
    <source>
        <strain evidence="4 5">BBE-744-WT-12</strain>
    </source>
</reference>
<dbReference type="EMBL" id="VUNS01000010">
    <property type="protein sequence ID" value="MST97471.1"/>
    <property type="molecule type" value="Genomic_DNA"/>
</dbReference>
<dbReference type="GO" id="GO:0016747">
    <property type="term" value="F:acyltransferase activity, transferring groups other than amino-acyl groups"/>
    <property type="evidence" value="ECO:0007669"/>
    <property type="project" value="InterPro"/>
</dbReference>
<dbReference type="PROSITE" id="PS51186">
    <property type="entry name" value="GNAT"/>
    <property type="match status" value="1"/>
</dbReference>
<organism evidence="4 5">
    <name type="scientific">Victivallis lenta</name>
    <dbReference type="NCBI Taxonomy" id="2606640"/>
    <lineage>
        <taxon>Bacteria</taxon>
        <taxon>Pseudomonadati</taxon>
        <taxon>Lentisphaerota</taxon>
        <taxon>Lentisphaeria</taxon>
        <taxon>Victivallales</taxon>
        <taxon>Victivallaceae</taxon>
        <taxon>Victivallis</taxon>
    </lineage>
</organism>
<comment type="caution">
    <text evidence="4">The sequence shown here is derived from an EMBL/GenBank/DDBJ whole genome shotgun (WGS) entry which is preliminary data.</text>
</comment>
<keyword evidence="5" id="KW-1185">Reference proteome</keyword>
<protein>
    <submittedName>
        <fullName evidence="4">GNAT family N-acetyltransferase</fullName>
    </submittedName>
</protein>
<dbReference type="Pfam" id="PF00583">
    <property type="entry name" value="Acetyltransf_1"/>
    <property type="match status" value="1"/>
</dbReference>
<dbReference type="AlphaFoldDB" id="A0A844G4C3"/>
<evidence type="ECO:0000256" key="1">
    <source>
        <dbReference type="ARBA" id="ARBA00022679"/>
    </source>
</evidence>